<dbReference type="InterPro" id="IPR000182">
    <property type="entry name" value="GNAT_dom"/>
</dbReference>
<evidence type="ECO:0008006" key="6">
    <source>
        <dbReference type="Google" id="ProtNLM"/>
    </source>
</evidence>
<evidence type="ECO:0000313" key="5">
    <source>
        <dbReference type="Proteomes" id="UP001165082"/>
    </source>
</evidence>
<dbReference type="Proteomes" id="UP001165082">
    <property type="component" value="Unassembled WGS sequence"/>
</dbReference>
<dbReference type="InterPro" id="IPR036361">
    <property type="entry name" value="SAP_dom_sf"/>
</dbReference>
<dbReference type="Gene3D" id="3.40.630.30">
    <property type="match status" value="1"/>
</dbReference>
<name>A0A9W7ABD9_9STRA</name>
<evidence type="ECO:0000256" key="1">
    <source>
        <dbReference type="SAM" id="MobiDB-lite"/>
    </source>
</evidence>
<keyword evidence="5" id="KW-1185">Reference proteome</keyword>
<reference evidence="4" key="1">
    <citation type="submission" date="2022-07" db="EMBL/GenBank/DDBJ databases">
        <title>Genome analysis of Parmales, a sister group of diatoms, reveals the evolutionary specialization of diatoms from phago-mixotrophs to photoautotrophs.</title>
        <authorList>
            <person name="Ban H."/>
            <person name="Sato S."/>
            <person name="Yoshikawa S."/>
            <person name="Kazumasa Y."/>
            <person name="Nakamura Y."/>
            <person name="Ichinomiya M."/>
            <person name="Saitoh K."/>
            <person name="Sato N."/>
            <person name="Blanc-Mathieu R."/>
            <person name="Endo H."/>
            <person name="Kuwata A."/>
            <person name="Ogata H."/>
        </authorList>
    </citation>
    <scope>NUCLEOTIDE SEQUENCE</scope>
</reference>
<evidence type="ECO:0000313" key="4">
    <source>
        <dbReference type="EMBL" id="GMH66098.1"/>
    </source>
</evidence>
<dbReference type="PROSITE" id="PS51186">
    <property type="entry name" value="GNAT"/>
    <property type="match status" value="1"/>
</dbReference>
<dbReference type="Gene3D" id="1.10.720.30">
    <property type="entry name" value="SAP domain"/>
    <property type="match status" value="1"/>
</dbReference>
<dbReference type="GO" id="GO:0016747">
    <property type="term" value="F:acyltransferase activity, transferring groups other than amino-acyl groups"/>
    <property type="evidence" value="ECO:0007669"/>
    <property type="project" value="InterPro"/>
</dbReference>
<evidence type="ECO:0000259" key="2">
    <source>
        <dbReference type="PROSITE" id="PS50800"/>
    </source>
</evidence>
<dbReference type="InterPro" id="IPR016181">
    <property type="entry name" value="Acyl_CoA_acyltransferase"/>
</dbReference>
<sequence length="152" mass="16186">LYISPKFRNRGIGANLLSHLESLAVGSYGALSIRASLSLSQSACASLLDGKGYEAVGPFGDAEGAEVWLEKGLEVVGGKGEGGGKGKAEKRKAAKKPDEARPDKWTKPNPMFDNAQSVAELRRECVKRGLDAEGGKKILIQRLKDDDAEGLF</sequence>
<dbReference type="Pfam" id="PF02037">
    <property type="entry name" value="SAP"/>
    <property type="match status" value="1"/>
</dbReference>
<dbReference type="PROSITE" id="PS50800">
    <property type="entry name" value="SAP"/>
    <property type="match status" value="1"/>
</dbReference>
<dbReference type="OrthoDB" id="5837849at2759"/>
<dbReference type="InterPro" id="IPR003034">
    <property type="entry name" value="SAP_dom"/>
</dbReference>
<feature type="domain" description="N-acetyltransferase" evidence="3">
    <location>
        <begin position="1"/>
        <end position="74"/>
    </location>
</feature>
<comment type="caution">
    <text evidence="4">The sequence shown here is derived from an EMBL/GenBank/DDBJ whole genome shotgun (WGS) entry which is preliminary data.</text>
</comment>
<proteinExistence type="predicted"/>
<dbReference type="SUPFAM" id="SSF68906">
    <property type="entry name" value="SAP domain"/>
    <property type="match status" value="1"/>
</dbReference>
<feature type="non-terminal residue" evidence="4">
    <location>
        <position position="1"/>
    </location>
</feature>
<feature type="domain" description="SAP" evidence="2">
    <location>
        <begin position="113"/>
        <end position="147"/>
    </location>
</feature>
<gene>
    <name evidence="4" type="ORF">TrRE_jg9480</name>
</gene>
<feature type="compositionally biased region" description="Basic and acidic residues" evidence="1">
    <location>
        <begin position="95"/>
        <end position="106"/>
    </location>
</feature>
<feature type="region of interest" description="Disordered" evidence="1">
    <location>
        <begin position="78"/>
        <end position="113"/>
    </location>
</feature>
<accession>A0A9W7ABD9</accession>
<dbReference type="SUPFAM" id="SSF55729">
    <property type="entry name" value="Acyl-CoA N-acyltransferases (Nat)"/>
    <property type="match status" value="1"/>
</dbReference>
<organism evidence="4 5">
    <name type="scientific">Triparma retinervis</name>
    <dbReference type="NCBI Taxonomy" id="2557542"/>
    <lineage>
        <taxon>Eukaryota</taxon>
        <taxon>Sar</taxon>
        <taxon>Stramenopiles</taxon>
        <taxon>Ochrophyta</taxon>
        <taxon>Bolidophyceae</taxon>
        <taxon>Parmales</taxon>
        <taxon>Triparmaceae</taxon>
        <taxon>Triparma</taxon>
    </lineage>
</organism>
<dbReference type="EMBL" id="BRXZ01001235">
    <property type="protein sequence ID" value="GMH66098.1"/>
    <property type="molecule type" value="Genomic_DNA"/>
</dbReference>
<dbReference type="CDD" id="cd04301">
    <property type="entry name" value="NAT_SF"/>
    <property type="match status" value="1"/>
</dbReference>
<evidence type="ECO:0000259" key="3">
    <source>
        <dbReference type="PROSITE" id="PS51186"/>
    </source>
</evidence>
<protein>
    <recommendedName>
        <fullName evidence="6">SAP domain-containing protein</fullName>
    </recommendedName>
</protein>
<dbReference type="AlphaFoldDB" id="A0A9W7ABD9"/>